<proteinExistence type="predicted"/>
<dbReference type="Proteomes" id="UP000501387">
    <property type="component" value="Chromosome"/>
</dbReference>
<dbReference type="GO" id="GO:0003677">
    <property type="term" value="F:DNA binding"/>
    <property type="evidence" value="ECO:0007669"/>
    <property type="project" value="UniProtKB-KW"/>
</dbReference>
<evidence type="ECO:0000256" key="2">
    <source>
        <dbReference type="ARBA" id="ARBA00023125"/>
    </source>
</evidence>
<keyword evidence="6" id="KW-1185">Reference proteome</keyword>
<dbReference type="GO" id="GO:0006355">
    <property type="term" value="P:regulation of DNA-templated transcription"/>
    <property type="evidence" value="ECO:0007669"/>
    <property type="project" value="InterPro"/>
</dbReference>
<protein>
    <submittedName>
        <fullName evidence="5">Response regulator transcription factor</fullName>
    </submittedName>
</protein>
<accession>A0A6G8FFT5</accession>
<keyword evidence="3" id="KW-0804">Transcription</keyword>
<evidence type="ECO:0000256" key="1">
    <source>
        <dbReference type="ARBA" id="ARBA00023015"/>
    </source>
</evidence>
<sequence>MIFAITSARSTAEVQRLIDEVARLRLPGGVMRRIYQDWGRARIAAITGELEEAAQACWTSALTLHQHGVVATAILSGARSLDLCFDEERLRVMESWVATVQSDFLTAYFDFVVARESADVEALIALLPRLGRTGRVEQTVRACEEVVRLLRRAGEDERASSFEHEGAMFIESLEPGVHETGHSESVVTRLTDREREVAELLVQGLTSQEIHRHLSISVRTVENHVHNIKSKLGVSKRGEAIEWLRIGLTAGDISLP</sequence>
<dbReference type="InterPro" id="IPR016032">
    <property type="entry name" value="Sig_transdc_resp-reg_C-effctor"/>
</dbReference>
<dbReference type="SUPFAM" id="SSF46894">
    <property type="entry name" value="C-terminal effector domain of the bipartite response regulators"/>
    <property type="match status" value="1"/>
</dbReference>
<dbReference type="AlphaFoldDB" id="A0A6G8FFT5"/>
<dbReference type="RefSeq" id="WP_166321182.1">
    <property type="nucleotide sequence ID" value="NZ_CP049934.1"/>
</dbReference>
<dbReference type="SMART" id="SM00421">
    <property type="entry name" value="HTH_LUXR"/>
    <property type="match status" value="1"/>
</dbReference>
<dbReference type="PROSITE" id="PS50043">
    <property type="entry name" value="HTH_LUXR_2"/>
    <property type="match status" value="1"/>
</dbReference>
<dbReference type="Gene3D" id="1.10.10.10">
    <property type="entry name" value="Winged helix-like DNA-binding domain superfamily/Winged helix DNA-binding domain"/>
    <property type="match status" value="1"/>
</dbReference>
<dbReference type="InterPro" id="IPR000792">
    <property type="entry name" value="Tscrpt_reg_LuxR_C"/>
</dbReference>
<dbReference type="PRINTS" id="PR00038">
    <property type="entry name" value="HTHLUXR"/>
</dbReference>
<dbReference type="Pfam" id="PF00196">
    <property type="entry name" value="GerE"/>
    <property type="match status" value="1"/>
</dbReference>
<dbReference type="EMBL" id="CP049934">
    <property type="protein sequence ID" value="QIM15208.1"/>
    <property type="molecule type" value="Genomic_DNA"/>
</dbReference>
<evidence type="ECO:0000313" key="5">
    <source>
        <dbReference type="EMBL" id="QIM15208.1"/>
    </source>
</evidence>
<dbReference type="InterPro" id="IPR036388">
    <property type="entry name" value="WH-like_DNA-bd_sf"/>
</dbReference>
<name>A0A6G8FFT5_9MICO</name>
<reference evidence="5 6" key="1">
    <citation type="submission" date="2020-03" db="EMBL/GenBank/DDBJ databases">
        <title>Leucobacter sp. nov., isolated from beetles.</title>
        <authorList>
            <person name="Hyun D.-W."/>
            <person name="Bae J.-W."/>
        </authorList>
    </citation>
    <scope>NUCLEOTIDE SEQUENCE [LARGE SCALE GENOMIC DNA]</scope>
    <source>
        <strain evidence="5 6">HDW9B</strain>
    </source>
</reference>
<dbReference type="PANTHER" id="PTHR44688">
    <property type="entry name" value="DNA-BINDING TRANSCRIPTIONAL ACTIVATOR DEVR_DOSR"/>
    <property type="match status" value="1"/>
</dbReference>
<evidence type="ECO:0000256" key="3">
    <source>
        <dbReference type="ARBA" id="ARBA00023163"/>
    </source>
</evidence>
<keyword evidence="2" id="KW-0238">DNA-binding</keyword>
<evidence type="ECO:0000259" key="4">
    <source>
        <dbReference type="PROSITE" id="PS50043"/>
    </source>
</evidence>
<organism evidence="5 6">
    <name type="scientific">Leucobacter insecticola</name>
    <dbReference type="NCBI Taxonomy" id="2714934"/>
    <lineage>
        <taxon>Bacteria</taxon>
        <taxon>Bacillati</taxon>
        <taxon>Actinomycetota</taxon>
        <taxon>Actinomycetes</taxon>
        <taxon>Micrococcales</taxon>
        <taxon>Microbacteriaceae</taxon>
        <taxon>Leucobacter</taxon>
    </lineage>
</organism>
<evidence type="ECO:0000313" key="6">
    <source>
        <dbReference type="Proteomes" id="UP000501387"/>
    </source>
</evidence>
<gene>
    <name evidence="5" type="ORF">G7067_00315</name>
</gene>
<feature type="domain" description="HTH luxR-type" evidence="4">
    <location>
        <begin position="183"/>
        <end position="248"/>
    </location>
</feature>
<dbReference type="PANTHER" id="PTHR44688:SF16">
    <property type="entry name" value="DNA-BINDING TRANSCRIPTIONAL ACTIVATOR DEVR_DOSR"/>
    <property type="match status" value="1"/>
</dbReference>
<keyword evidence="1" id="KW-0805">Transcription regulation</keyword>
<dbReference type="CDD" id="cd06170">
    <property type="entry name" value="LuxR_C_like"/>
    <property type="match status" value="1"/>
</dbReference>
<dbReference type="KEGG" id="lins:G7067_00315"/>